<evidence type="ECO:0000256" key="3">
    <source>
        <dbReference type="ARBA" id="ARBA00012154"/>
    </source>
</evidence>
<evidence type="ECO:0000256" key="2">
    <source>
        <dbReference type="ARBA" id="ARBA00006997"/>
    </source>
</evidence>
<dbReference type="PROSITE" id="PS01128">
    <property type="entry name" value="SHIKIMATE_KINASE"/>
    <property type="match status" value="1"/>
</dbReference>
<evidence type="ECO:0000256" key="4">
    <source>
        <dbReference type="ARBA" id="ARBA00022605"/>
    </source>
</evidence>
<keyword evidence="8 11" id="KW-0067">ATP-binding</keyword>
<dbReference type="InterPro" id="IPR023000">
    <property type="entry name" value="Shikimate_kinase_CS"/>
</dbReference>
<dbReference type="PANTHER" id="PTHR21087:SF16">
    <property type="entry name" value="SHIKIMATE KINASE 1, CHLOROPLASTIC"/>
    <property type="match status" value="1"/>
</dbReference>
<dbReference type="Proteomes" id="UP000199706">
    <property type="component" value="Unassembled WGS sequence"/>
</dbReference>
<dbReference type="GO" id="GO:0005524">
    <property type="term" value="F:ATP binding"/>
    <property type="evidence" value="ECO:0007669"/>
    <property type="project" value="UniProtKB-UniRule"/>
</dbReference>
<dbReference type="SUPFAM" id="SSF52540">
    <property type="entry name" value="P-loop containing nucleoside triphosphate hydrolases"/>
    <property type="match status" value="1"/>
</dbReference>
<dbReference type="CDD" id="cd00464">
    <property type="entry name" value="SK"/>
    <property type="match status" value="1"/>
</dbReference>
<keyword evidence="11" id="KW-0963">Cytoplasm</keyword>
<evidence type="ECO:0000256" key="1">
    <source>
        <dbReference type="ARBA" id="ARBA00004842"/>
    </source>
</evidence>
<feature type="binding site" evidence="11">
    <location>
        <position position="29"/>
    </location>
    <ligand>
        <name>Mg(2+)</name>
        <dbReference type="ChEBI" id="CHEBI:18420"/>
    </ligand>
</feature>
<name>A0A1G7YXS7_9BURK</name>
<evidence type="ECO:0000256" key="8">
    <source>
        <dbReference type="ARBA" id="ARBA00022840"/>
    </source>
</evidence>
<dbReference type="RefSeq" id="WP_090685620.1">
    <property type="nucleotide sequence ID" value="NZ_CADERL010000012.1"/>
</dbReference>
<keyword evidence="5 11" id="KW-0808">Transferase</keyword>
<feature type="binding site" evidence="11">
    <location>
        <position position="150"/>
    </location>
    <ligand>
        <name>substrate</name>
    </ligand>
</feature>
<dbReference type="InterPro" id="IPR027417">
    <property type="entry name" value="P-loop_NTPase"/>
</dbReference>
<evidence type="ECO:0000256" key="5">
    <source>
        <dbReference type="ARBA" id="ARBA00022679"/>
    </source>
</evidence>
<feature type="binding site" evidence="11">
    <location>
        <position position="93"/>
    </location>
    <ligand>
        <name>substrate</name>
    </ligand>
</feature>
<feature type="binding site" evidence="11">
    <location>
        <position position="167"/>
    </location>
    <ligand>
        <name>ATP</name>
        <dbReference type="ChEBI" id="CHEBI:30616"/>
    </ligand>
</feature>
<dbReference type="Pfam" id="PF01202">
    <property type="entry name" value="SKI"/>
    <property type="match status" value="1"/>
</dbReference>
<feature type="binding site" evidence="11">
    <location>
        <begin position="25"/>
        <end position="30"/>
    </location>
    <ligand>
        <name>ATP</name>
        <dbReference type="ChEBI" id="CHEBI:30616"/>
    </ligand>
</feature>
<comment type="cofactor">
    <cofactor evidence="11">
        <name>Mg(2+)</name>
        <dbReference type="ChEBI" id="CHEBI:18420"/>
    </cofactor>
    <text evidence="11">Binds 1 Mg(2+) ion per subunit.</text>
</comment>
<comment type="similarity">
    <text evidence="2 11">Belongs to the shikimate kinase family.</text>
</comment>
<comment type="function">
    <text evidence="11">Catalyzes the specific phosphorylation of the 3-hydroxyl group of shikimic acid using ATP as a cosubstrate.</text>
</comment>
<keyword evidence="4 11" id="KW-0028">Amino-acid biosynthesis</keyword>
<dbReference type="HAMAP" id="MF_00109">
    <property type="entry name" value="Shikimate_kinase"/>
    <property type="match status" value="1"/>
</dbReference>
<dbReference type="InterPro" id="IPR031322">
    <property type="entry name" value="Shikimate/glucono_kinase"/>
</dbReference>
<dbReference type="GO" id="GO:0009423">
    <property type="term" value="P:chorismate biosynthetic process"/>
    <property type="evidence" value="ECO:0007669"/>
    <property type="project" value="UniProtKB-UniRule"/>
</dbReference>
<comment type="subcellular location">
    <subcellularLocation>
        <location evidence="11">Cytoplasm</location>
    </subcellularLocation>
</comment>
<dbReference type="EMBL" id="FNCJ01000006">
    <property type="protein sequence ID" value="SDH01234.1"/>
    <property type="molecule type" value="Genomic_DNA"/>
</dbReference>
<dbReference type="GO" id="GO:0005829">
    <property type="term" value="C:cytosol"/>
    <property type="evidence" value="ECO:0007669"/>
    <property type="project" value="TreeGrafter"/>
</dbReference>
<comment type="pathway">
    <text evidence="1 11">Metabolic intermediate biosynthesis; chorismate biosynthesis; chorismate from D-erythrose 4-phosphate and phosphoenolpyruvate: step 5/7.</text>
</comment>
<accession>A0A1G7YXS7</accession>
<reference evidence="12 13" key="1">
    <citation type="submission" date="2016-10" db="EMBL/GenBank/DDBJ databases">
        <authorList>
            <person name="de Groot N.N."/>
        </authorList>
    </citation>
    <scope>NUCLEOTIDE SEQUENCE [LARGE SCALE GENOMIC DNA]</scope>
    <source>
        <strain evidence="12 13">LMG 2247</strain>
    </source>
</reference>
<feature type="binding site" evidence="11">
    <location>
        <position position="131"/>
    </location>
    <ligand>
        <name>ATP</name>
        <dbReference type="ChEBI" id="CHEBI:30616"/>
    </ligand>
</feature>
<keyword evidence="11" id="KW-0479">Metal-binding</keyword>
<dbReference type="InterPro" id="IPR000623">
    <property type="entry name" value="Shikimate_kinase/TSH1"/>
</dbReference>
<evidence type="ECO:0000256" key="11">
    <source>
        <dbReference type="HAMAP-Rule" id="MF_00109"/>
    </source>
</evidence>
<comment type="catalytic activity">
    <reaction evidence="10 11">
        <text>shikimate + ATP = 3-phosphoshikimate + ADP + H(+)</text>
        <dbReference type="Rhea" id="RHEA:13121"/>
        <dbReference type="ChEBI" id="CHEBI:15378"/>
        <dbReference type="ChEBI" id="CHEBI:30616"/>
        <dbReference type="ChEBI" id="CHEBI:36208"/>
        <dbReference type="ChEBI" id="CHEBI:145989"/>
        <dbReference type="ChEBI" id="CHEBI:456216"/>
        <dbReference type="EC" id="2.7.1.71"/>
    </reaction>
</comment>
<organism evidence="12 13">
    <name type="scientific">Paraburkholderia phenazinium</name>
    <dbReference type="NCBI Taxonomy" id="60549"/>
    <lineage>
        <taxon>Bacteria</taxon>
        <taxon>Pseudomonadati</taxon>
        <taxon>Pseudomonadota</taxon>
        <taxon>Betaproteobacteria</taxon>
        <taxon>Burkholderiales</taxon>
        <taxon>Burkholderiaceae</taxon>
        <taxon>Paraburkholderia</taxon>
    </lineage>
</organism>
<dbReference type="PANTHER" id="PTHR21087">
    <property type="entry name" value="SHIKIMATE KINASE"/>
    <property type="match status" value="1"/>
</dbReference>
<comment type="subunit">
    <text evidence="11">Monomer.</text>
</comment>
<dbReference type="GO" id="GO:0000287">
    <property type="term" value="F:magnesium ion binding"/>
    <property type="evidence" value="ECO:0007669"/>
    <property type="project" value="UniProtKB-UniRule"/>
</dbReference>
<dbReference type="Gene3D" id="3.40.50.300">
    <property type="entry name" value="P-loop containing nucleotide triphosphate hydrolases"/>
    <property type="match status" value="1"/>
</dbReference>
<evidence type="ECO:0000256" key="6">
    <source>
        <dbReference type="ARBA" id="ARBA00022741"/>
    </source>
</evidence>
<dbReference type="EC" id="2.7.1.71" evidence="3 11"/>
<proteinExistence type="inferred from homology"/>
<keyword evidence="7 11" id="KW-0418">Kinase</keyword>
<evidence type="ECO:0000313" key="13">
    <source>
        <dbReference type="Proteomes" id="UP000199706"/>
    </source>
</evidence>
<keyword evidence="9 11" id="KW-0057">Aromatic amino acid biosynthesis</keyword>
<dbReference type="GO" id="GO:0008652">
    <property type="term" value="P:amino acid biosynthetic process"/>
    <property type="evidence" value="ECO:0007669"/>
    <property type="project" value="UniProtKB-KW"/>
</dbReference>
<dbReference type="AlphaFoldDB" id="A0A1G7YXS7"/>
<evidence type="ECO:0000256" key="10">
    <source>
        <dbReference type="ARBA" id="ARBA00048567"/>
    </source>
</evidence>
<gene>
    <name evidence="11" type="primary">aroK</name>
    <name evidence="12" type="ORF">SAMN05216466_106360</name>
</gene>
<evidence type="ECO:0000256" key="7">
    <source>
        <dbReference type="ARBA" id="ARBA00022777"/>
    </source>
</evidence>
<dbReference type="PRINTS" id="PR01100">
    <property type="entry name" value="SHIKIMTKNASE"/>
</dbReference>
<evidence type="ECO:0000256" key="9">
    <source>
        <dbReference type="ARBA" id="ARBA00023141"/>
    </source>
</evidence>
<dbReference type="UniPathway" id="UPA00053">
    <property type="reaction ID" value="UER00088"/>
</dbReference>
<feature type="binding site" evidence="11">
    <location>
        <position position="47"/>
    </location>
    <ligand>
        <name>substrate</name>
    </ligand>
</feature>
<dbReference type="OrthoDB" id="9800332at2"/>
<feature type="binding site" evidence="11">
    <location>
        <position position="71"/>
    </location>
    <ligand>
        <name>substrate</name>
    </ligand>
</feature>
<dbReference type="GO" id="GO:0004765">
    <property type="term" value="F:shikimate kinase activity"/>
    <property type="evidence" value="ECO:0007669"/>
    <property type="project" value="UniProtKB-UniRule"/>
</dbReference>
<keyword evidence="6 11" id="KW-0547">Nucleotide-binding</keyword>
<evidence type="ECO:0000313" key="12">
    <source>
        <dbReference type="EMBL" id="SDH01234.1"/>
    </source>
</evidence>
<dbReference type="GO" id="GO:0009073">
    <property type="term" value="P:aromatic amino acid family biosynthetic process"/>
    <property type="evidence" value="ECO:0007669"/>
    <property type="project" value="UniProtKB-KW"/>
</dbReference>
<protein>
    <recommendedName>
        <fullName evidence="3 11">Shikimate kinase</fullName>
        <shortName evidence="11">SK</shortName>
        <ecNumber evidence="3 11">2.7.1.71</ecNumber>
    </recommendedName>
</protein>
<sequence>MVKSLSAAAGAFSQARRLVLVGMMGAGKTTIGARLGALSALHFVDVDRELERRVGKTVREIFHDEGEPAFRQREALLLDELTARTGIVVATGGGAVLDAASRERLRSRGLVVYLHTEPELLWERVRTDTGRPLLNVQDPRQTLESLYAIRDPLYRDCAGLIVETAGRSATEVADSLWHSMRVTAAT</sequence>
<keyword evidence="11" id="KW-0460">Magnesium</keyword>